<proteinExistence type="predicted"/>
<name>A0A9P6TZT6_9FUNG</name>
<evidence type="ECO:0000313" key="1">
    <source>
        <dbReference type="EMBL" id="KAG0253617.1"/>
    </source>
</evidence>
<gene>
    <name evidence="1" type="ORF">DFQ27_007295</name>
</gene>
<dbReference type="Proteomes" id="UP000807716">
    <property type="component" value="Unassembled WGS sequence"/>
</dbReference>
<evidence type="ECO:0000313" key="2">
    <source>
        <dbReference type="Proteomes" id="UP000807716"/>
    </source>
</evidence>
<sequence length="75" mass="8233">MSTLLPTATRFALHSVGEAKSVFYTPDRGYFALDNGAGPSGNKDKKPDEELQPQYAIQERHGPEAIGKLLHHDIV</sequence>
<keyword evidence="2" id="KW-1185">Reference proteome</keyword>
<comment type="caution">
    <text evidence="1">The sequence shown here is derived from an EMBL/GenBank/DDBJ whole genome shotgun (WGS) entry which is preliminary data.</text>
</comment>
<accession>A0A9P6TZT6</accession>
<dbReference type="AlphaFoldDB" id="A0A9P6TZT6"/>
<protein>
    <submittedName>
        <fullName evidence="1">Uncharacterized protein</fullName>
    </submittedName>
</protein>
<reference evidence="1" key="1">
    <citation type="journal article" date="2020" name="Fungal Divers.">
        <title>Resolving the Mortierellaceae phylogeny through synthesis of multi-gene phylogenetics and phylogenomics.</title>
        <authorList>
            <person name="Vandepol N."/>
            <person name="Liber J."/>
            <person name="Desiro A."/>
            <person name="Na H."/>
            <person name="Kennedy M."/>
            <person name="Barry K."/>
            <person name="Grigoriev I.V."/>
            <person name="Miller A.N."/>
            <person name="O'Donnell K."/>
            <person name="Stajich J.E."/>
            <person name="Bonito G."/>
        </authorList>
    </citation>
    <scope>NUCLEOTIDE SEQUENCE</scope>
    <source>
        <strain evidence="1">BC1065</strain>
    </source>
</reference>
<organism evidence="1 2">
    <name type="scientific">Actinomortierella ambigua</name>
    <dbReference type="NCBI Taxonomy" id="1343610"/>
    <lineage>
        <taxon>Eukaryota</taxon>
        <taxon>Fungi</taxon>
        <taxon>Fungi incertae sedis</taxon>
        <taxon>Mucoromycota</taxon>
        <taxon>Mortierellomycotina</taxon>
        <taxon>Mortierellomycetes</taxon>
        <taxon>Mortierellales</taxon>
        <taxon>Mortierellaceae</taxon>
        <taxon>Actinomortierella</taxon>
    </lineage>
</organism>
<dbReference type="EMBL" id="JAAAJB010000569">
    <property type="protein sequence ID" value="KAG0253617.1"/>
    <property type="molecule type" value="Genomic_DNA"/>
</dbReference>